<evidence type="ECO:0008006" key="4">
    <source>
        <dbReference type="Google" id="ProtNLM"/>
    </source>
</evidence>
<evidence type="ECO:0000313" key="3">
    <source>
        <dbReference type="Proteomes" id="UP001595711"/>
    </source>
</evidence>
<dbReference type="RefSeq" id="WP_379729489.1">
    <property type="nucleotide sequence ID" value="NZ_JBHRYJ010000006.1"/>
</dbReference>
<evidence type="ECO:0000313" key="2">
    <source>
        <dbReference type="EMBL" id="MFC3677878.1"/>
    </source>
</evidence>
<keyword evidence="3" id="KW-1185">Reference proteome</keyword>
<protein>
    <recommendedName>
        <fullName evidence="4">Lipoprotein</fullName>
    </recommendedName>
</protein>
<gene>
    <name evidence="2" type="ORF">ACFOOQ_20160</name>
</gene>
<name>A0ABV7VP35_9PROT</name>
<comment type="caution">
    <text evidence="2">The sequence shown here is derived from an EMBL/GenBank/DDBJ whole genome shotgun (WGS) entry which is preliminary data.</text>
</comment>
<dbReference type="EMBL" id="JBHRYJ010000006">
    <property type="protein sequence ID" value="MFC3677878.1"/>
    <property type="molecule type" value="Genomic_DNA"/>
</dbReference>
<dbReference type="Proteomes" id="UP001595711">
    <property type="component" value="Unassembled WGS sequence"/>
</dbReference>
<feature type="region of interest" description="Disordered" evidence="1">
    <location>
        <begin position="283"/>
        <end position="305"/>
    </location>
</feature>
<proteinExistence type="predicted"/>
<evidence type="ECO:0000256" key="1">
    <source>
        <dbReference type="SAM" id="MobiDB-lite"/>
    </source>
</evidence>
<dbReference type="PROSITE" id="PS51257">
    <property type="entry name" value="PROKAR_LIPOPROTEIN"/>
    <property type="match status" value="1"/>
</dbReference>
<sequence>MFSVKFLPALVVAALGLAACQPLPQPFRPEAKGASVSPLALPIGESSVFVPPLEGLPEDQGRLMAEAIAAALDDQDIPATATYRNALSSELVISLDRNPPAGGPSWRWRLDKGGKQAKAGAPQPLRHALEKATASAEPADRKQVAEAIAAVIGPALQPDLPESLYGSAGKKLAVLECDGAPGDGNKSLRQAMREMLILSNRPPVADPARADYLISCTVKVWSDTADSERVAIEWALLGTDGNRLGQVRQTNRIPKGQLDGIWGRTAHVIAQGGWQGITEILDRQRRTDSPSPGLTAPPSAKPPKS</sequence>
<reference evidence="3" key="1">
    <citation type="journal article" date="2019" name="Int. J. Syst. Evol. Microbiol.">
        <title>The Global Catalogue of Microorganisms (GCM) 10K type strain sequencing project: providing services to taxonomists for standard genome sequencing and annotation.</title>
        <authorList>
            <consortium name="The Broad Institute Genomics Platform"/>
            <consortium name="The Broad Institute Genome Sequencing Center for Infectious Disease"/>
            <person name="Wu L."/>
            <person name="Ma J."/>
        </authorList>
    </citation>
    <scope>NUCLEOTIDE SEQUENCE [LARGE SCALE GENOMIC DNA]</scope>
    <source>
        <strain evidence="3">KCTC 42182</strain>
    </source>
</reference>
<organism evidence="2 3">
    <name type="scientific">Ferrovibrio xuzhouensis</name>
    <dbReference type="NCBI Taxonomy" id="1576914"/>
    <lineage>
        <taxon>Bacteria</taxon>
        <taxon>Pseudomonadati</taxon>
        <taxon>Pseudomonadota</taxon>
        <taxon>Alphaproteobacteria</taxon>
        <taxon>Rhodospirillales</taxon>
        <taxon>Rhodospirillaceae</taxon>
        <taxon>Ferrovibrio</taxon>
    </lineage>
</organism>
<accession>A0ABV7VP35</accession>